<keyword evidence="4 5" id="KW-0418">Kinase</keyword>
<dbReference type="EC" id="2.7.4.28" evidence="5"/>
<dbReference type="NCBIfam" id="NF003742">
    <property type="entry name" value="PRK05339.1"/>
    <property type="match status" value="1"/>
</dbReference>
<dbReference type="GO" id="GO:0005524">
    <property type="term" value="F:ATP binding"/>
    <property type="evidence" value="ECO:0007669"/>
    <property type="project" value="InterPro"/>
</dbReference>
<name>A0A558D980_9GAMM</name>
<keyword evidence="2 5" id="KW-0808">Transferase</keyword>
<evidence type="ECO:0000256" key="5">
    <source>
        <dbReference type="HAMAP-Rule" id="MF_01062"/>
    </source>
</evidence>
<comment type="similarity">
    <text evidence="5">Belongs to the pyruvate, phosphate/water dikinase regulatory protein family. PSRP subfamily.</text>
</comment>
<dbReference type="InterPro" id="IPR026530">
    <property type="entry name" value="PSRP"/>
</dbReference>
<dbReference type="InterPro" id="IPR005177">
    <property type="entry name" value="Kinase-pyrophosphorylase"/>
</dbReference>
<proteinExistence type="inferred from homology"/>
<dbReference type="EC" id="2.7.11.33" evidence="5"/>
<sequence>MTQKRTIYYVSESTGITAETLGHSLISQFEQTIEFTTVYMPFINSVEKAKKLTSQFNLVAKNDGARPIVFATMVEYEIRVILKRSNCLYIELFDTFIAPLSRELGVNPSGKTGLSHGMANGESYEDRMDIINFAMVNDDGARLDKYDQADVILIGVSRSGKTPTCLYLAMHFGIKAANYPLTPDDFEVNRIPDHLLRNKEKLVALTIDPPRLNRIREERRPGSDYASLARCSSEVRQALQLFKKHNVWVLDTTTHSIEEVSSRIVKAIRSRK</sequence>
<reference evidence="6 7" key="1">
    <citation type="submission" date="2019-07" db="EMBL/GenBank/DDBJ databases">
        <title>The pathways for chlorine oxyanion respiration interact through the shared metabolite chlorate.</title>
        <authorList>
            <person name="Barnum T.P."/>
            <person name="Cheng Y."/>
            <person name="Hill K.A."/>
            <person name="Lucas L.N."/>
            <person name="Carlson H.K."/>
            <person name="Coates J.D."/>
        </authorList>
    </citation>
    <scope>NUCLEOTIDE SEQUENCE [LARGE SCALE GENOMIC DNA]</scope>
    <source>
        <strain evidence="6">BK-3</strain>
    </source>
</reference>
<dbReference type="AlphaFoldDB" id="A0A558D980"/>
<comment type="catalytic activity">
    <reaction evidence="5">
        <text>[pyruvate, water dikinase]-phosphate + phosphate + H(+) = [pyruvate, water dikinase] + diphosphate</text>
        <dbReference type="Rhea" id="RHEA:48580"/>
        <dbReference type="Rhea" id="RHEA-COMP:11425"/>
        <dbReference type="Rhea" id="RHEA-COMP:11426"/>
        <dbReference type="ChEBI" id="CHEBI:15378"/>
        <dbReference type="ChEBI" id="CHEBI:33019"/>
        <dbReference type="ChEBI" id="CHEBI:43176"/>
        <dbReference type="ChEBI" id="CHEBI:43474"/>
        <dbReference type="ChEBI" id="CHEBI:68546"/>
        <dbReference type="EC" id="2.7.4.28"/>
    </reaction>
</comment>
<comment type="catalytic activity">
    <reaction evidence="5">
        <text>[pyruvate, water dikinase] + ADP = [pyruvate, water dikinase]-phosphate + AMP + H(+)</text>
        <dbReference type="Rhea" id="RHEA:46020"/>
        <dbReference type="Rhea" id="RHEA-COMP:11425"/>
        <dbReference type="Rhea" id="RHEA-COMP:11426"/>
        <dbReference type="ChEBI" id="CHEBI:15378"/>
        <dbReference type="ChEBI" id="CHEBI:43176"/>
        <dbReference type="ChEBI" id="CHEBI:68546"/>
        <dbReference type="ChEBI" id="CHEBI:456215"/>
        <dbReference type="ChEBI" id="CHEBI:456216"/>
        <dbReference type="EC" id="2.7.11.33"/>
    </reaction>
</comment>
<dbReference type="PANTHER" id="PTHR31756:SF3">
    <property type="entry name" value="PYRUVATE, PHOSPHATE DIKINASE REGULATORY PROTEIN 1, CHLOROPLASTIC"/>
    <property type="match status" value="1"/>
</dbReference>
<keyword evidence="3 5" id="KW-0547">Nucleotide-binding</keyword>
<dbReference type="GO" id="GO:0004674">
    <property type="term" value="F:protein serine/threonine kinase activity"/>
    <property type="evidence" value="ECO:0007669"/>
    <property type="project" value="UniProtKB-UniRule"/>
</dbReference>
<keyword evidence="1 5" id="KW-0723">Serine/threonine-protein kinase</keyword>
<evidence type="ECO:0000256" key="2">
    <source>
        <dbReference type="ARBA" id="ARBA00022679"/>
    </source>
</evidence>
<dbReference type="GO" id="GO:0043531">
    <property type="term" value="F:ADP binding"/>
    <property type="evidence" value="ECO:0007669"/>
    <property type="project" value="UniProtKB-UniRule"/>
</dbReference>
<evidence type="ECO:0000313" key="7">
    <source>
        <dbReference type="Proteomes" id="UP000317355"/>
    </source>
</evidence>
<protein>
    <recommendedName>
        <fullName evidence="5">Putative phosphoenolpyruvate synthase regulatory protein</fullName>
        <shortName evidence="5">PEP synthase regulatory protein</shortName>
        <shortName evidence="5">PSRP</shortName>
        <ecNumber evidence="5">2.7.11.33</ecNumber>
        <ecNumber evidence="5">2.7.4.28</ecNumber>
    </recommendedName>
    <alternativeName>
        <fullName evidence="5">Pyruvate, water dikinase regulatory protein</fullName>
    </alternativeName>
</protein>
<dbReference type="SUPFAM" id="SSF52540">
    <property type="entry name" value="P-loop containing nucleoside triphosphate hydrolases"/>
    <property type="match status" value="1"/>
</dbReference>
<comment type="function">
    <text evidence="5">Bifunctional serine/threonine kinase and phosphorylase involved in the regulation of the phosphoenolpyruvate synthase (PEPS) by catalyzing its phosphorylation/dephosphorylation.</text>
</comment>
<dbReference type="EMBL" id="VMRY01000013">
    <property type="protein sequence ID" value="TVT57584.1"/>
    <property type="molecule type" value="Genomic_DNA"/>
</dbReference>
<dbReference type="Proteomes" id="UP000317355">
    <property type="component" value="Unassembled WGS sequence"/>
</dbReference>
<dbReference type="Pfam" id="PF03618">
    <property type="entry name" value="Kinase-PPPase"/>
    <property type="match status" value="1"/>
</dbReference>
<dbReference type="GO" id="GO:0016776">
    <property type="term" value="F:phosphotransferase activity, phosphate group as acceptor"/>
    <property type="evidence" value="ECO:0007669"/>
    <property type="project" value="UniProtKB-UniRule"/>
</dbReference>
<gene>
    <name evidence="6" type="ORF">FHK82_05595</name>
</gene>
<dbReference type="InterPro" id="IPR027417">
    <property type="entry name" value="P-loop_NTPase"/>
</dbReference>
<dbReference type="PANTHER" id="PTHR31756">
    <property type="entry name" value="PYRUVATE, PHOSPHATE DIKINASE REGULATORY PROTEIN 1, CHLOROPLASTIC"/>
    <property type="match status" value="1"/>
</dbReference>
<dbReference type="STRING" id="1543721.AAY24_02985"/>
<evidence type="ECO:0000256" key="4">
    <source>
        <dbReference type="ARBA" id="ARBA00022777"/>
    </source>
</evidence>
<comment type="caution">
    <text evidence="6">The sequence shown here is derived from an EMBL/GenBank/DDBJ whole genome shotgun (WGS) entry which is preliminary data.</text>
</comment>
<evidence type="ECO:0000256" key="3">
    <source>
        <dbReference type="ARBA" id="ARBA00022741"/>
    </source>
</evidence>
<evidence type="ECO:0000256" key="1">
    <source>
        <dbReference type="ARBA" id="ARBA00022527"/>
    </source>
</evidence>
<feature type="binding site" evidence="5">
    <location>
        <begin position="155"/>
        <end position="162"/>
    </location>
    <ligand>
        <name>ADP</name>
        <dbReference type="ChEBI" id="CHEBI:456216"/>
    </ligand>
</feature>
<dbReference type="HAMAP" id="MF_01062">
    <property type="entry name" value="PSRP"/>
    <property type="match status" value="1"/>
</dbReference>
<accession>A0A558D980</accession>
<evidence type="ECO:0000313" key="6">
    <source>
        <dbReference type="EMBL" id="TVT57584.1"/>
    </source>
</evidence>
<organism evidence="6 7">
    <name type="scientific">Sedimenticola thiotaurini</name>
    <dbReference type="NCBI Taxonomy" id="1543721"/>
    <lineage>
        <taxon>Bacteria</taxon>
        <taxon>Pseudomonadati</taxon>
        <taxon>Pseudomonadota</taxon>
        <taxon>Gammaproteobacteria</taxon>
        <taxon>Chromatiales</taxon>
        <taxon>Sedimenticolaceae</taxon>
        <taxon>Sedimenticola</taxon>
    </lineage>
</organism>